<reference evidence="2 3" key="1">
    <citation type="submission" date="2017-05" db="EMBL/GenBank/DDBJ databases">
        <title>Genomic insights into alkan degradation activity of Oleiphilus messinensis.</title>
        <authorList>
            <person name="Kozyavkin S.A."/>
            <person name="Slesarev A.I."/>
            <person name="Golyshin P.N."/>
            <person name="Korzhenkov A."/>
            <person name="Golyshina O.N."/>
            <person name="Toshchakov S.V."/>
        </authorList>
    </citation>
    <scope>NUCLEOTIDE SEQUENCE [LARGE SCALE GENOMIC DNA]</scope>
    <source>
        <strain evidence="2 3">ME102</strain>
    </source>
</reference>
<dbReference type="Proteomes" id="UP000196027">
    <property type="component" value="Chromosome"/>
</dbReference>
<dbReference type="OrthoDB" id="6358391at2"/>
<dbReference type="EMBL" id="CP021425">
    <property type="protein sequence ID" value="ARU58994.1"/>
    <property type="molecule type" value="Genomic_DNA"/>
</dbReference>
<dbReference type="AlphaFoldDB" id="A0A1Y0IHX6"/>
<evidence type="ECO:0000313" key="3">
    <source>
        <dbReference type="Proteomes" id="UP000196027"/>
    </source>
</evidence>
<keyword evidence="3" id="KW-1185">Reference proteome</keyword>
<organism evidence="2 3">
    <name type="scientific">Oleiphilus messinensis</name>
    <dbReference type="NCBI Taxonomy" id="141451"/>
    <lineage>
        <taxon>Bacteria</taxon>
        <taxon>Pseudomonadati</taxon>
        <taxon>Pseudomonadota</taxon>
        <taxon>Gammaproteobacteria</taxon>
        <taxon>Oceanospirillales</taxon>
        <taxon>Oleiphilaceae</taxon>
        <taxon>Oleiphilus</taxon>
    </lineage>
</organism>
<dbReference type="KEGG" id="ome:OLMES_5007"/>
<protein>
    <submittedName>
        <fullName evidence="2">Uncharacterized protein</fullName>
    </submittedName>
</protein>
<accession>A0A1Y0IHX6</accession>
<feature type="compositionally biased region" description="Polar residues" evidence="1">
    <location>
        <begin position="8"/>
        <end position="21"/>
    </location>
</feature>
<name>A0A1Y0IHX6_9GAMM</name>
<sequence>MFQRELNAVNTQPYLPSQEQRSVRTQLNRLEEQLAHTNMLYNAHKSLGVNIGYETTIPLEDHIAKIDILLETIEDATIPKNTWNSLLSRWAFVKGAYLSYSDTDATFAVDFYSAQMVSLIEELRRH</sequence>
<evidence type="ECO:0000256" key="1">
    <source>
        <dbReference type="SAM" id="MobiDB-lite"/>
    </source>
</evidence>
<gene>
    <name evidence="2" type="ORF">OLMES_5007</name>
</gene>
<proteinExistence type="predicted"/>
<evidence type="ECO:0000313" key="2">
    <source>
        <dbReference type="EMBL" id="ARU58994.1"/>
    </source>
</evidence>
<feature type="region of interest" description="Disordered" evidence="1">
    <location>
        <begin position="1"/>
        <end position="21"/>
    </location>
</feature>
<dbReference type="RefSeq" id="WP_087463709.1">
    <property type="nucleotide sequence ID" value="NZ_CP021425.1"/>
</dbReference>